<evidence type="ECO:0008006" key="3">
    <source>
        <dbReference type="Google" id="ProtNLM"/>
    </source>
</evidence>
<name>A0A3D8ILG0_9HELI</name>
<dbReference type="Gene3D" id="2.130.10.10">
    <property type="entry name" value="YVTN repeat-like/Quinoprotein amine dehydrogenase"/>
    <property type="match status" value="1"/>
</dbReference>
<evidence type="ECO:0000313" key="2">
    <source>
        <dbReference type="Proteomes" id="UP000256514"/>
    </source>
</evidence>
<comment type="caution">
    <text evidence="1">The sequence shown here is derived from an EMBL/GenBank/DDBJ whole genome shotgun (WGS) entry which is preliminary data.</text>
</comment>
<dbReference type="PANTHER" id="PTHR44163">
    <property type="entry name" value="U3 SMALL NUCLEOLAR RNA-ASSOCIATED PROTEIN 4 HOMOLOG"/>
    <property type="match status" value="1"/>
</dbReference>
<evidence type="ECO:0000313" key="1">
    <source>
        <dbReference type="EMBL" id="RDU66177.1"/>
    </source>
</evidence>
<dbReference type="Proteomes" id="UP000256514">
    <property type="component" value="Unassembled WGS sequence"/>
</dbReference>
<dbReference type="PANTHER" id="PTHR44163:SF1">
    <property type="entry name" value="U3 SMALL NUCLEOLAR RNA-ASSOCIATED PROTEIN 4 HOMOLOG"/>
    <property type="match status" value="1"/>
</dbReference>
<dbReference type="EMBL" id="NXLT01000008">
    <property type="protein sequence ID" value="RDU66177.1"/>
    <property type="molecule type" value="Genomic_DNA"/>
</dbReference>
<dbReference type="InterPro" id="IPR011047">
    <property type="entry name" value="Quinoprotein_ADH-like_sf"/>
</dbReference>
<dbReference type="InterPro" id="IPR015943">
    <property type="entry name" value="WD40/YVTN_repeat-like_dom_sf"/>
</dbReference>
<proteinExistence type="predicted"/>
<organism evidence="1 2">
    <name type="scientific">Helicobacter equorum</name>
    <dbReference type="NCBI Taxonomy" id="361872"/>
    <lineage>
        <taxon>Bacteria</taxon>
        <taxon>Pseudomonadati</taxon>
        <taxon>Campylobacterota</taxon>
        <taxon>Epsilonproteobacteria</taxon>
        <taxon>Campylobacterales</taxon>
        <taxon>Helicobacteraceae</taxon>
        <taxon>Helicobacter</taxon>
    </lineage>
</organism>
<reference evidence="1 2" key="1">
    <citation type="submission" date="2018-04" db="EMBL/GenBank/DDBJ databases">
        <title>Novel Campyloabacter and Helicobacter Species and Strains.</title>
        <authorList>
            <person name="Mannion A.J."/>
            <person name="Shen Z."/>
            <person name="Fox J.G."/>
        </authorList>
    </citation>
    <scope>NUCLEOTIDE SEQUENCE [LARGE SCALE GENOMIC DNA]</scope>
    <source>
        <strain evidence="1 2">MIT 12-6600</strain>
    </source>
</reference>
<protein>
    <recommendedName>
        <fullName evidence="3">Nitrate reductase</fullName>
    </recommendedName>
</protein>
<gene>
    <name evidence="1" type="ORF">CQA54_07865</name>
</gene>
<dbReference type="GO" id="GO:0000462">
    <property type="term" value="P:maturation of SSU-rRNA from tricistronic rRNA transcript (SSU-rRNA, 5.8S rRNA, LSU-rRNA)"/>
    <property type="evidence" value="ECO:0007669"/>
    <property type="project" value="InterPro"/>
</dbReference>
<accession>A0A3D8ILG0</accession>
<sequence>MCVSAYAKVLPSRIIDTHTEITSMQQSNEKLYVCTSQGEVQVYALDTLKFLQRIDIPSYTDLFGFVFRPKVFNTDVNANAEILIVAAGVNGSRSLYVYANENLQVLLEGMSIAKALWVSQTQVLVALMSHEILLFDTQQKKILYQTQVTQASFSDMVYNAHDHIVYTTGESGVVYAIDPSNGKILGHYDMINKDKIFALGFGGDSLVGAGQDKRLSIYRFQNGSKLLDSAMVRSEFLVYAAGIDTKGEYIGYMSDENGSVQILRAKDKKPLVVLEGILGVVNSIIFYGTNVFVSCDDSKIYVFNLQGVL</sequence>
<dbReference type="InterPro" id="IPR046351">
    <property type="entry name" value="UTP4"/>
</dbReference>
<dbReference type="AlphaFoldDB" id="A0A3D8ILG0"/>
<dbReference type="SUPFAM" id="SSF50998">
    <property type="entry name" value="Quinoprotein alcohol dehydrogenase-like"/>
    <property type="match status" value="1"/>
</dbReference>
<dbReference type="GO" id="GO:0003723">
    <property type="term" value="F:RNA binding"/>
    <property type="evidence" value="ECO:0007669"/>
    <property type="project" value="TreeGrafter"/>
</dbReference>
<keyword evidence="2" id="KW-1185">Reference proteome</keyword>